<organism evidence="2 3">
    <name type="scientific">Cesiribacter andamanensis AMV16</name>
    <dbReference type="NCBI Taxonomy" id="1279009"/>
    <lineage>
        <taxon>Bacteria</taxon>
        <taxon>Pseudomonadati</taxon>
        <taxon>Bacteroidota</taxon>
        <taxon>Cytophagia</taxon>
        <taxon>Cytophagales</taxon>
        <taxon>Cesiribacteraceae</taxon>
        <taxon>Cesiribacter</taxon>
    </lineage>
</organism>
<reference evidence="2 3" key="1">
    <citation type="journal article" date="2013" name="Genome Announc.">
        <title>Draft Genome Sequence of Cesiribacter andamanensis Strain AMV16T, Isolated from a Soil Sample from a Mud Volcano in the Andaman Islands, India.</title>
        <authorList>
            <person name="Shivaji S."/>
            <person name="Ara S."/>
            <person name="Begum Z."/>
            <person name="Srinivas T.N."/>
            <person name="Singh A."/>
            <person name="Kumar Pinnaka A."/>
        </authorList>
    </citation>
    <scope>NUCLEOTIDE SEQUENCE [LARGE SCALE GENOMIC DNA]</scope>
    <source>
        <strain evidence="2 3">AMV16</strain>
    </source>
</reference>
<evidence type="ECO:0000313" key="2">
    <source>
        <dbReference type="EMBL" id="EMR03992.1"/>
    </source>
</evidence>
<evidence type="ECO:0008006" key="4">
    <source>
        <dbReference type="Google" id="ProtNLM"/>
    </source>
</evidence>
<evidence type="ECO:0000256" key="1">
    <source>
        <dbReference type="SAM" id="Phobius"/>
    </source>
</evidence>
<keyword evidence="1" id="KW-1133">Transmembrane helix</keyword>
<dbReference type="eggNOG" id="ENOG502ZVTY">
    <property type="taxonomic scope" value="Bacteria"/>
</dbReference>
<gene>
    <name evidence="2" type="ORF">ADICEAN_00863</name>
</gene>
<dbReference type="InterPro" id="IPR029063">
    <property type="entry name" value="SAM-dependent_MTases_sf"/>
</dbReference>
<evidence type="ECO:0000313" key="3">
    <source>
        <dbReference type="Proteomes" id="UP000011910"/>
    </source>
</evidence>
<keyword evidence="1" id="KW-0472">Membrane</keyword>
<dbReference type="STRING" id="1279009.ADICEAN_00863"/>
<dbReference type="PATRIC" id="fig|1279009.4.peg.874"/>
<dbReference type="OrthoDB" id="117053at2"/>
<dbReference type="AlphaFoldDB" id="M7N9P4"/>
<dbReference type="SUPFAM" id="SSF53335">
    <property type="entry name" value="S-adenosyl-L-methionine-dependent methyltransferases"/>
    <property type="match status" value="1"/>
</dbReference>
<dbReference type="RefSeq" id="WP_009194265.1">
    <property type="nucleotide sequence ID" value="NZ_AODQ01000013.1"/>
</dbReference>
<dbReference type="Proteomes" id="UP000011910">
    <property type="component" value="Unassembled WGS sequence"/>
</dbReference>
<protein>
    <recommendedName>
        <fullName evidence="4">Class I SAM-dependent methyltransferase</fullName>
    </recommendedName>
</protein>
<sequence>MKRIHLFEFEDQAWFPDWLRQRMLRLLQVLHRLLGTAQALTPLLNRALQHSAHPALIDLCSGSGGPMLEAHARLRQQAGLEGVTLTLTDLYPNQALANQLRRQGDPAVVYLPQPVDATSVPPGLQGVRTMVSSLHHMKPRQARAILADALEKKQALCVLEISDNRFPIALWWVALPFNLLTALLLAPLARPLDWRLLVFTYLIPLIPICFAWDGAVSNARTYTLEDLEKLLEGLQRENYRWEMGKIPGRSAKVYLLGLPQQNRA</sequence>
<accession>M7N9P4</accession>
<dbReference type="EMBL" id="AODQ01000013">
    <property type="protein sequence ID" value="EMR03992.1"/>
    <property type="molecule type" value="Genomic_DNA"/>
</dbReference>
<feature type="transmembrane region" description="Helical" evidence="1">
    <location>
        <begin position="194"/>
        <end position="212"/>
    </location>
</feature>
<keyword evidence="1" id="KW-0812">Transmembrane</keyword>
<keyword evidence="3" id="KW-1185">Reference proteome</keyword>
<proteinExistence type="predicted"/>
<name>M7N9P4_9BACT</name>
<feature type="transmembrane region" description="Helical" evidence="1">
    <location>
        <begin position="169"/>
        <end position="188"/>
    </location>
</feature>
<comment type="caution">
    <text evidence="2">The sequence shown here is derived from an EMBL/GenBank/DDBJ whole genome shotgun (WGS) entry which is preliminary data.</text>
</comment>